<keyword evidence="13" id="KW-1185">Reference proteome</keyword>
<evidence type="ECO:0000256" key="4">
    <source>
        <dbReference type="ARBA" id="ARBA00022737"/>
    </source>
</evidence>
<dbReference type="InterPro" id="IPR007123">
    <property type="entry name" value="Gelsolin-like_dom"/>
</dbReference>
<feature type="chain" id="PRO_5035202518" description="Gelsolin-like domain-containing protein" evidence="10">
    <location>
        <begin position="28"/>
        <end position="768"/>
    </location>
</feature>
<dbReference type="OrthoDB" id="6375767at2759"/>
<dbReference type="EnsemblMetazoa" id="XM_024230460.1">
    <property type="protein sequence ID" value="XP_024086228.1"/>
    <property type="gene ID" value="LOC106662686"/>
</dbReference>
<dbReference type="SUPFAM" id="SSF55753">
    <property type="entry name" value="Actin depolymerizing proteins"/>
    <property type="match status" value="6"/>
</dbReference>
<dbReference type="PANTHER" id="PTHR11977:SF123">
    <property type="entry name" value="GELSOLIN"/>
    <property type="match status" value="1"/>
</dbReference>
<accession>A0A8I6SQV0</accession>
<dbReference type="AlphaFoldDB" id="A0A8I6SQV0"/>
<dbReference type="PANTHER" id="PTHR11977">
    <property type="entry name" value="VILLIN"/>
    <property type="match status" value="1"/>
</dbReference>
<comment type="function">
    <text evidence="8">Calcium-regulated, actin-modulating protein that binds to the plus (or barbed) ends of actin monomers or filaments, preventing monomer exchange (end-blocking or capping). It can promote the assembly of monomers into filaments (nucleation) as well as sever filaments already formed.</text>
</comment>
<reference evidence="12" key="1">
    <citation type="submission" date="2022-01" db="UniProtKB">
        <authorList>
            <consortium name="EnsemblMetazoa"/>
        </authorList>
    </citation>
    <scope>IDENTIFICATION</scope>
</reference>
<feature type="domain" description="Gelsolin-like" evidence="11">
    <location>
        <begin position="57"/>
        <end position="140"/>
    </location>
</feature>
<dbReference type="GO" id="GO:0051015">
    <property type="term" value="F:actin filament binding"/>
    <property type="evidence" value="ECO:0007669"/>
    <property type="project" value="InterPro"/>
</dbReference>
<dbReference type="GO" id="GO:0051016">
    <property type="term" value="P:barbed-end actin filament capping"/>
    <property type="evidence" value="ECO:0007669"/>
    <property type="project" value="TreeGrafter"/>
</dbReference>
<evidence type="ECO:0000313" key="13">
    <source>
        <dbReference type="Proteomes" id="UP000494040"/>
    </source>
</evidence>
<organism evidence="12 13">
    <name type="scientific">Cimex lectularius</name>
    <name type="common">Bed bug</name>
    <name type="synonym">Acanthia lectularia</name>
    <dbReference type="NCBI Taxonomy" id="79782"/>
    <lineage>
        <taxon>Eukaryota</taxon>
        <taxon>Metazoa</taxon>
        <taxon>Ecdysozoa</taxon>
        <taxon>Arthropoda</taxon>
        <taxon>Hexapoda</taxon>
        <taxon>Insecta</taxon>
        <taxon>Pterygota</taxon>
        <taxon>Neoptera</taxon>
        <taxon>Paraneoptera</taxon>
        <taxon>Hemiptera</taxon>
        <taxon>Heteroptera</taxon>
        <taxon>Panheteroptera</taxon>
        <taxon>Cimicomorpha</taxon>
        <taxon>Cimicidae</taxon>
        <taxon>Cimex</taxon>
    </lineage>
</organism>
<evidence type="ECO:0000256" key="8">
    <source>
        <dbReference type="ARBA" id="ARBA00055420"/>
    </source>
</evidence>
<dbReference type="InterPro" id="IPR029006">
    <property type="entry name" value="ADF-H/Gelsolin-like_dom_sf"/>
</dbReference>
<dbReference type="CDD" id="cd11292">
    <property type="entry name" value="gelsolin_S3_like"/>
    <property type="match status" value="1"/>
</dbReference>
<comment type="subcellular location">
    <subcellularLocation>
        <location evidence="1">Cytoplasm</location>
        <location evidence="1">Cytoskeleton</location>
    </subcellularLocation>
</comment>
<keyword evidence="6" id="KW-0009">Actin-binding</keyword>
<dbReference type="FunFam" id="3.40.20.10:FF:000001">
    <property type="entry name" value="Gelsolin"/>
    <property type="match status" value="1"/>
</dbReference>
<dbReference type="GO" id="GO:0005546">
    <property type="term" value="F:phosphatidylinositol-4,5-bisphosphate binding"/>
    <property type="evidence" value="ECO:0007669"/>
    <property type="project" value="TreeGrafter"/>
</dbReference>
<evidence type="ECO:0000256" key="1">
    <source>
        <dbReference type="ARBA" id="ARBA00004245"/>
    </source>
</evidence>
<feature type="domain" description="Gelsolin-like" evidence="11">
    <location>
        <begin position="309"/>
        <end position="377"/>
    </location>
</feature>
<dbReference type="KEGG" id="clec:106662686"/>
<sequence length="768" mass="86947">MYVTIWRSLRLPVALAIILAALQFGSAATVANTKDMHPAFNNAGKKDGLEVWRIENFKPVPVPVNDYGKFFEGDSYIVLKTTETKGKKGSFSWDIHYWLGSKTSQDESGAAAILAVQLDDGLGGSPVQHREVQAHESALFQSYFKSGLRYVTGGVASGFHHAVTNAEGEKKLYQVKGKKNVRVRQVQVGVQSMNKGDCFILDSGKDVYVYVGAKAKGTERLKAVSAANKIRDQDHAGRAKVYIIDSSSNEEEVKQFFSLLGSGSQAQIPKEAAVDDDEEFEKNLDATVSLYKVTDSSGKLVSEKLGQKPLKRDMLKPEDCFILDTVNSGIYVWVGKTATSQERVEALKKGQAFLDQSSYPKWTKMQRIIQGAEPTAFKEYFSDWRDSQLTGGLGRVSPKQERNKRSASTRCGTVGGFMPDNGNGIVQVFRVQNFELLPVEEENYGIFFGGDSYVIKYEYNSEFGRKYIIYYWQGKDSTADEKVASAMQAVKLDNELGGRAIQIRVEQGLEPAHFNSLFKGKMVIFMGGHASGFKNLRDYDSYDTDGTRLFRIVGTCANNVRAIQVPEVTESLNTNDAFLLETPTKSYLWMGNNCDDFEKEMAKLVRDRFCSDREAVVLEEGEEPDDFWQTLGGRKSYKKEVDESYSYFTNRLFHCYIKENHKFKIEEISDYQQKDLYPDDVMILDSEEGIYIWIGNDADAEEKMNAYKLAQAYIKHSSREKKVIITVRQGEEPPSFRELFPKWEEKYWEELTSFEDLKNEVNSLEQFY</sequence>
<comment type="similarity">
    <text evidence="2">Belongs to the villin/gelsolin family.</text>
</comment>
<evidence type="ECO:0000256" key="10">
    <source>
        <dbReference type="SAM" id="SignalP"/>
    </source>
</evidence>
<dbReference type="GO" id="GO:0005737">
    <property type="term" value="C:cytoplasm"/>
    <property type="evidence" value="ECO:0007669"/>
    <property type="project" value="TreeGrafter"/>
</dbReference>
<dbReference type="CDD" id="cd11288">
    <property type="entry name" value="gelsolin_S5_like"/>
    <property type="match status" value="1"/>
</dbReference>
<evidence type="ECO:0000259" key="11">
    <source>
        <dbReference type="Pfam" id="PF00626"/>
    </source>
</evidence>
<feature type="region of interest" description="Disordered" evidence="9">
    <location>
        <begin position="392"/>
        <end position="413"/>
    </location>
</feature>
<dbReference type="FunFam" id="3.40.20.10:FF:000002">
    <property type="entry name" value="Gelsolin"/>
    <property type="match status" value="1"/>
</dbReference>
<evidence type="ECO:0000256" key="9">
    <source>
        <dbReference type="SAM" id="MobiDB-lite"/>
    </source>
</evidence>
<evidence type="ECO:0000313" key="12">
    <source>
        <dbReference type="EnsemblMetazoa" id="XP_024086228.1"/>
    </source>
</evidence>
<dbReference type="PRINTS" id="PR00597">
    <property type="entry name" value="GELSOLIN"/>
</dbReference>
<dbReference type="CDD" id="cd11293">
    <property type="entry name" value="gelsolin_S4_like"/>
    <property type="match status" value="1"/>
</dbReference>
<keyword evidence="4" id="KW-0677">Repeat</keyword>
<dbReference type="Proteomes" id="UP000494040">
    <property type="component" value="Unassembled WGS sequence"/>
</dbReference>
<dbReference type="GO" id="GO:0008154">
    <property type="term" value="P:actin polymerization or depolymerization"/>
    <property type="evidence" value="ECO:0007669"/>
    <property type="project" value="TreeGrafter"/>
</dbReference>
<evidence type="ECO:0000256" key="6">
    <source>
        <dbReference type="ARBA" id="ARBA00023203"/>
    </source>
</evidence>
<name>A0A8I6SQV0_CIMLE</name>
<protein>
    <recommendedName>
        <fullName evidence="11">Gelsolin-like domain-containing protein</fullName>
    </recommendedName>
</protein>
<dbReference type="CDD" id="cd11290">
    <property type="entry name" value="gelsolin_S1_like"/>
    <property type="match status" value="1"/>
</dbReference>
<dbReference type="Gene3D" id="3.40.20.10">
    <property type="entry name" value="Severin"/>
    <property type="match status" value="6"/>
</dbReference>
<feature type="domain" description="Gelsolin-like" evidence="11">
    <location>
        <begin position="559"/>
        <end position="603"/>
    </location>
</feature>
<dbReference type="GO" id="GO:0051014">
    <property type="term" value="P:actin filament severing"/>
    <property type="evidence" value="ECO:0007669"/>
    <property type="project" value="TreeGrafter"/>
</dbReference>
<keyword evidence="3" id="KW-0963">Cytoplasm</keyword>
<evidence type="ECO:0000256" key="2">
    <source>
        <dbReference type="ARBA" id="ARBA00008418"/>
    </source>
</evidence>
<dbReference type="GO" id="GO:0015629">
    <property type="term" value="C:actin cytoskeleton"/>
    <property type="evidence" value="ECO:0007669"/>
    <property type="project" value="TreeGrafter"/>
</dbReference>
<keyword evidence="10" id="KW-0732">Signal</keyword>
<dbReference type="Pfam" id="PF00626">
    <property type="entry name" value="Gelsolin"/>
    <property type="match status" value="6"/>
</dbReference>
<evidence type="ECO:0000256" key="3">
    <source>
        <dbReference type="ARBA" id="ARBA00022490"/>
    </source>
</evidence>
<dbReference type="SMART" id="SM00262">
    <property type="entry name" value="GEL"/>
    <property type="match status" value="6"/>
</dbReference>
<keyword evidence="7" id="KW-0206">Cytoskeleton</keyword>
<feature type="domain" description="Gelsolin-like" evidence="11">
    <location>
        <begin position="180"/>
        <end position="247"/>
    </location>
</feature>
<feature type="domain" description="Gelsolin-like" evidence="11">
    <location>
        <begin position="665"/>
        <end position="737"/>
    </location>
</feature>
<evidence type="ECO:0000256" key="7">
    <source>
        <dbReference type="ARBA" id="ARBA00023212"/>
    </source>
</evidence>
<evidence type="ECO:0000256" key="5">
    <source>
        <dbReference type="ARBA" id="ARBA00022837"/>
    </source>
</evidence>
<keyword evidence="5" id="KW-0106">Calcium</keyword>
<dbReference type="OMA" id="DTLFTWI"/>
<dbReference type="GeneID" id="106662686"/>
<proteinExistence type="inferred from homology"/>
<dbReference type="InterPro" id="IPR007122">
    <property type="entry name" value="Villin/Gelsolin"/>
</dbReference>
<feature type="signal peptide" evidence="10">
    <location>
        <begin position="1"/>
        <end position="27"/>
    </location>
</feature>
<feature type="domain" description="Gelsolin-like" evidence="11">
    <location>
        <begin position="434"/>
        <end position="514"/>
    </location>
</feature>
<dbReference type="RefSeq" id="XP_024086228.1">
    <property type="nucleotide sequence ID" value="XM_024230460.1"/>
</dbReference>